<keyword evidence="8" id="KW-0732">Signal</keyword>
<evidence type="ECO:0000256" key="6">
    <source>
        <dbReference type="ARBA" id="ARBA00022837"/>
    </source>
</evidence>
<comment type="function">
    <text evidence="1">Acts as a defensive agent. Recognizes blood group fucosylated oligosaccharides including A, B, H and Lewis B-type antigens. Does not recognize Lewis A antigen and has low affinity for monovalent haptens.</text>
</comment>
<dbReference type="InterPro" id="IPR006585">
    <property type="entry name" value="FTP1"/>
</dbReference>
<protein>
    <recommendedName>
        <fullName evidence="9">Fucolectin tachylectin-4 pentraxin-1 domain-containing protein</fullName>
    </recommendedName>
</protein>
<dbReference type="SUPFAM" id="SSF49785">
    <property type="entry name" value="Galactose-binding domain-like"/>
    <property type="match status" value="1"/>
</dbReference>
<feature type="signal peptide" evidence="8">
    <location>
        <begin position="1"/>
        <end position="20"/>
    </location>
</feature>
<sequence length="126" mass="13706">MVNFWTLLLALTFLVETGQSQSYKSISTVLNLAKGRRAYQSSVYPHANVGSADKAVDGFYAGNFHQGSCTHTNAEKNPWWLVDLDSEYAIAAVLVKNRGDCCGDRLLGAEVRVGNTIVDHGKSNAL</sequence>
<evidence type="ECO:0000256" key="8">
    <source>
        <dbReference type="SAM" id="SignalP"/>
    </source>
</evidence>
<dbReference type="GO" id="GO:0042806">
    <property type="term" value="F:fucose binding"/>
    <property type="evidence" value="ECO:0007669"/>
    <property type="project" value="UniProtKB-ARBA"/>
</dbReference>
<evidence type="ECO:0000256" key="4">
    <source>
        <dbReference type="ARBA" id="ARBA00022723"/>
    </source>
</evidence>
<organism evidence="10 11">
    <name type="scientific">Podarcis lilfordi</name>
    <name type="common">Lilford's wall lizard</name>
    <dbReference type="NCBI Taxonomy" id="74358"/>
    <lineage>
        <taxon>Eukaryota</taxon>
        <taxon>Metazoa</taxon>
        <taxon>Chordata</taxon>
        <taxon>Craniata</taxon>
        <taxon>Vertebrata</taxon>
        <taxon>Euteleostomi</taxon>
        <taxon>Lepidosauria</taxon>
        <taxon>Squamata</taxon>
        <taxon>Bifurcata</taxon>
        <taxon>Unidentata</taxon>
        <taxon>Episquamata</taxon>
        <taxon>Laterata</taxon>
        <taxon>Lacertibaenia</taxon>
        <taxon>Lacertidae</taxon>
        <taxon>Podarcis</taxon>
    </lineage>
</organism>
<dbReference type="Gene3D" id="2.60.120.260">
    <property type="entry name" value="Galactose-binding domain-like"/>
    <property type="match status" value="1"/>
</dbReference>
<keyword evidence="7" id="KW-1015">Disulfide bond</keyword>
<keyword evidence="4" id="KW-0479">Metal-binding</keyword>
<dbReference type="Proteomes" id="UP001178461">
    <property type="component" value="Unassembled WGS sequence"/>
</dbReference>
<dbReference type="SMART" id="SM00607">
    <property type="entry name" value="FTP"/>
    <property type="match status" value="1"/>
</dbReference>
<evidence type="ECO:0000256" key="5">
    <source>
        <dbReference type="ARBA" id="ARBA00022734"/>
    </source>
</evidence>
<evidence type="ECO:0000256" key="2">
    <source>
        <dbReference type="ARBA" id="ARBA00010147"/>
    </source>
</evidence>
<comment type="subunit">
    <text evidence="3">Homotrimer.</text>
</comment>
<comment type="similarity">
    <text evidence="2">Belongs to the fucolectin family.</text>
</comment>
<dbReference type="InterPro" id="IPR051941">
    <property type="entry name" value="BG_Antigen-Binding_Lectin"/>
</dbReference>
<dbReference type="PANTHER" id="PTHR45713:SF11">
    <property type="entry name" value="FUCOLECTIN TACHYLECTIN-4 PENTRAXIN-1 DOMAIN-CONTAINING PROTEIN"/>
    <property type="match status" value="1"/>
</dbReference>
<accession>A0AA35QR50</accession>
<evidence type="ECO:0000256" key="1">
    <source>
        <dbReference type="ARBA" id="ARBA00002219"/>
    </source>
</evidence>
<evidence type="ECO:0000259" key="9">
    <source>
        <dbReference type="SMART" id="SM00607"/>
    </source>
</evidence>
<dbReference type="GO" id="GO:0010185">
    <property type="term" value="P:regulation of cellular defense response"/>
    <property type="evidence" value="ECO:0007669"/>
    <property type="project" value="UniProtKB-ARBA"/>
</dbReference>
<dbReference type="AlphaFoldDB" id="A0AA35QR50"/>
<gene>
    <name evidence="10" type="ORF">PODLI_1B016447</name>
</gene>
<dbReference type="InterPro" id="IPR008979">
    <property type="entry name" value="Galactose-bd-like_sf"/>
</dbReference>
<feature type="chain" id="PRO_5041359906" description="Fucolectin tachylectin-4 pentraxin-1 domain-containing protein" evidence="8">
    <location>
        <begin position="21"/>
        <end position="126"/>
    </location>
</feature>
<evidence type="ECO:0000313" key="11">
    <source>
        <dbReference type="Proteomes" id="UP001178461"/>
    </source>
</evidence>
<dbReference type="GO" id="GO:0046872">
    <property type="term" value="F:metal ion binding"/>
    <property type="evidence" value="ECO:0007669"/>
    <property type="project" value="UniProtKB-KW"/>
</dbReference>
<dbReference type="Pfam" id="PF22633">
    <property type="entry name" value="F5_F8_type_C_2"/>
    <property type="match status" value="1"/>
</dbReference>
<dbReference type="GO" id="GO:0001868">
    <property type="term" value="P:regulation of complement activation, lectin pathway"/>
    <property type="evidence" value="ECO:0007669"/>
    <property type="project" value="UniProtKB-ARBA"/>
</dbReference>
<evidence type="ECO:0000256" key="3">
    <source>
        <dbReference type="ARBA" id="ARBA00011233"/>
    </source>
</evidence>
<evidence type="ECO:0000313" key="10">
    <source>
        <dbReference type="EMBL" id="CAI7935403.1"/>
    </source>
</evidence>
<dbReference type="EMBL" id="CANTUW010000434">
    <property type="protein sequence ID" value="CAI7935403.1"/>
    <property type="molecule type" value="Genomic_DNA"/>
</dbReference>
<feature type="domain" description="Fucolectin tachylectin-4 pentraxin-1" evidence="9">
    <location>
        <begin position="29"/>
        <end position="125"/>
    </location>
</feature>
<proteinExistence type="inferred from homology"/>
<keyword evidence="6" id="KW-0106">Calcium</keyword>
<evidence type="ECO:0000256" key="7">
    <source>
        <dbReference type="ARBA" id="ARBA00023157"/>
    </source>
</evidence>
<dbReference type="PANTHER" id="PTHR45713">
    <property type="entry name" value="FTP DOMAIN-CONTAINING PROTEIN"/>
    <property type="match status" value="1"/>
</dbReference>
<name>A0AA35QR50_9SAUR</name>
<keyword evidence="11" id="KW-1185">Reference proteome</keyword>
<reference evidence="10" key="1">
    <citation type="submission" date="2022-12" db="EMBL/GenBank/DDBJ databases">
        <authorList>
            <person name="Alioto T."/>
            <person name="Alioto T."/>
            <person name="Gomez Garrido J."/>
        </authorList>
    </citation>
    <scope>NUCLEOTIDE SEQUENCE</scope>
</reference>
<comment type="caution">
    <text evidence="10">The sequence shown here is derived from an EMBL/GenBank/DDBJ whole genome shotgun (WGS) entry which is preliminary data.</text>
</comment>
<keyword evidence="5" id="KW-0430">Lectin</keyword>